<dbReference type="PRINTS" id="PR00834">
    <property type="entry name" value="PROTEASES2C"/>
</dbReference>
<name>A0A7K0G2H7_9SPHI</name>
<dbReference type="Gene3D" id="2.30.42.10">
    <property type="match status" value="2"/>
</dbReference>
<dbReference type="GO" id="GO:0006508">
    <property type="term" value="P:proteolysis"/>
    <property type="evidence" value="ECO:0007669"/>
    <property type="project" value="UniProtKB-KW"/>
</dbReference>
<organism evidence="5 6">
    <name type="scientific">Pedobacter petrophilus</name>
    <dbReference type="NCBI Taxonomy" id="1908241"/>
    <lineage>
        <taxon>Bacteria</taxon>
        <taxon>Pseudomonadati</taxon>
        <taxon>Bacteroidota</taxon>
        <taxon>Sphingobacteriia</taxon>
        <taxon>Sphingobacteriales</taxon>
        <taxon>Sphingobacteriaceae</taxon>
        <taxon>Pedobacter</taxon>
    </lineage>
</organism>
<evidence type="ECO:0000256" key="3">
    <source>
        <dbReference type="ARBA" id="ARBA00022801"/>
    </source>
</evidence>
<dbReference type="PANTHER" id="PTHR22939">
    <property type="entry name" value="SERINE PROTEASE FAMILY S1C HTRA-RELATED"/>
    <property type="match status" value="1"/>
</dbReference>
<sequence length="523" mass="54722">MKNNIKHMKKILGITVLAAFIGGAAAIGGYKLFERNQTGNTISEKQNLYFANNPLKVTSAGATDFTQAAAAVAPGVVHIKTTYAASGGSQGSSSPFDMMEDFFGGGGRQMQRQPRAASGSGVIISQDGYIVTNNHVVENAEKVEVVLTDRRKVEAKVIGRDPNTDLALIKVNATDLPVVKMGNSDNVQVGEWVLAVGFPLDLQTTVTAGIVSAKNRSIGIIGREQQGNEITEEEYREYQRTGKRPERPANTSIESFIQTDAAINPGNSGGALVNANGELVGINSAIASQSGYNQGYGFAIPVNLARKIVDDFMKYGSVKRGYIGVNFIPLSADEKPKGVNTAEVSGLYVNDVVAGGGAAAAGIKSGDIIKKVDGLVINDSPDLQERIGRLNPGDKVKLGVLRDGSLKDITVTLKGEASVGLTANNAASKTAEVSKLGATFTPATPAQKSKLGINSGVVVTSVTTGKAFDNIGVEKGLIITKVNGQPVNSVADVQKALPQTRNGMVYMSGVTGQGAFNFSFPAQ</sequence>
<dbReference type="InterPro" id="IPR009003">
    <property type="entry name" value="Peptidase_S1_PA"/>
</dbReference>
<evidence type="ECO:0000256" key="1">
    <source>
        <dbReference type="ARBA" id="ARBA00010541"/>
    </source>
</evidence>
<accession>A0A7K0G2H7</accession>
<dbReference type="InterPro" id="IPR001478">
    <property type="entry name" value="PDZ"/>
</dbReference>
<dbReference type="InterPro" id="IPR043504">
    <property type="entry name" value="Peptidase_S1_PA_chymotrypsin"/>
</dbReference>
<keyword evidence="6" id="KW-1185">Reference proteome</keyword>
<dbReference type="Pfam" id="PF13365">
    <property type="entry name" value="Trypsin_2"/>
    <property type="match status" value="1"/>
</dbReference>
<protein>
    <submittedName>
        <fullName evidence="5">PDZ domain-containing protein</fullName>
    </submittedName>
</protein>
<dbReference type="SUPFAM" id="SSF50494">
    <property type="entry name" value="Trypsin-like serine proteases"/>
    <property type="match status" value="1"/>
</dbReference>
<dbReference type="SMART" id="SM00228">
    <property type="entry name" value="PDZ"/>
    <property type="match status" value="2"/>
</dbReference>
<dbReference type="Proteomes" id="UP000487757">
    <property type="component" value="Unassembled WGS sequence"/>
</dbReference>
<dbReference type="PROSITE" id="PS50106">
    <property type="entry name" value="PDZ"/>
    <property type="match status" value="1"/>
</dbReference>
<reference evidence="5 6" key="1">
    <citation type="submission" date="2019-11" db="EMBL/GenBank/DDBJ databases">
        <title>Pedobacter petrophilus genome.</title>
        <authorList>
            <person name="Feldbauer M.J."/>
            <person name="Newman J.D."/>
        </authorList>
    </citation>
    <scope>NUCLEOTIDE SEQUENCE [LARGE SCALE GENOMIC DNA]</scope>
    <source>
        <strain evidence="5 6">LMG 29686</strain>
    </source>
</reference>
<dbReference type="EMBL" id="WKKH01000021">
    <property type="protein sequence ID" value="MRX77186.1"/>
    <property type="molecule type" value="Genomic_DNA"/>
</dbReference>
<dbReference type="Gene3D" id="2.40.10.10">
    <property type="entry name" value="Trypsin-like serine proteases"/>
    <property type="match status" value="2"/>
</dbReference>
<feature type="domain" description="PDZ" evidence="4">
    <location>
        <begin position="312"/>
        <end position="404"/>
    </location>
</feature>
<dbReference type="InterPro" id="IPR001940">
    <property type="entry name" value="Peptidase_S1C"/>
</dbReference>
<keyword evidence="2" id="KW-0645">Protease</keyword>
<keyword evidence="3" id="KW-0378">Hydrolase</keyword>
<dbReference type="InterPro" id="IPR036034">
    <property type="entry name" value="PDZ_sf"/>
</dbReference>
<gene>
    <name evidence="5" type="ORF">GJU39_13930</name>
</gene>
<dbReference type="PANTHER" id="PTHR22939:SF129">
    <property type="entry name" value="SERINE PROTEASE HTRA2, MITOCHONDRIAL"/>
    <property type="match status" value="1"/>
</dbReference>
<dbReference type="GO" id="GO:0004252">
    <property type="term" value="F:serine-type endopeptidase activity"/>
    <property type="evidence" value="ECO:0007669"/>
    <property type="project" value="InterPro"/>
</dbReference>
<dbReference type="SUPFAM" id="SSF50156">
    <property type="entry name" value="PDZ domain-like"/>
    <property type="match status" value="2"/>
</dbReference>
<proteinExistence type="inferred from homology"/>
<evidence type="ECO:0000313" key="6">
    <source>
        <dbReference type="Proteomes" id="UP000487757"/>
    </source>
</evidence>
<comment type="caution">
    <text evidence="5">The sequence shown here is derived from an EMBL/GenBank/DDBJ whole genome shotgun (WGS) entry which is preliminary data.</text>
</comment>
<dbReference type="AlphaFoldDB" id="A0A7K0G2H7"/>
<evidence type="ECO:0000259" key="4">
    <source>
        <dbReference type="PROSITE" id="PS50106"/>
    </source>
</evidence>
<dbReference type="Pfam" id="PF13180">
    <property type="entry name" value="PDZ_2"/>
    <property type="match status" value="2"/>
</dbReference>
<evidence type="ECO:0000256" key="2">
    <source>
        <dbReference type="ARBA" id="ARBA00022670"/>
    </source>
</evidence>
<comment type="similarity">
    <text evidence="1">Belongs to the peptidase S1C family.</text>
</comment>
<evidence type="ECO:0000313" key="5">
    <source>
        <dbReference type="EMBL" id="MRX77186.1"/>
    </source>
</evidence>